<comment type="caution">
    <text evidence="2">The sequence shown here is derived from an EMBL/GenBank/DDBJ whole genome shotgun (WGS) entry which is preliminary data.</text>
</comment>
<keyword evidence="3" id="KW-1185">Reference proteome</keyword>
<accession>A0ABS9NSI5</accession>
<dbReference type="Gene3D" id="1.10.238.160">
    <property type="match status" value="1"/>
</dbReference>
<evidence type="ECO:0000259" key="1">
    <source>
        <dbReference type="Pfam" id="PF12728"/>
    </source>
</evidence>
<organism evidence="2 3">
    <name type="scientific">Ruegeria alba</name>
    <dbReference type="NCBI Taxonomy" id="2916756"/>
    <lineage>
        <taxon>Bacteria</taxon>
        <taxon>Pseudomonadati</taxon>
        <taxon>Pseudomonadota</taxon>
        <taxon>Alphaproteobacteria</taxon>
        <taxon>Rhodobacterales</taxon>
        <taxon>Roseobacteraceae</taxon>
        <taxon>Ruegeria</taxon>
    </lineage>
</organism>
<name>A0ABS9NSI5_9RHOB</name>
<dbReference type="InterPro" id="IPR009061">
    <property type="entry name" value="DNA-bd_dom_put_sf"/>
</dbReference>
<proteinExistence type="predicted"/>
<gene>
    <name evidence="2" type="ORF">MB818_01785</name>
</gene>
<dbReference type="Pfam" id="PF12728">
    <property type="entry name" value="HTH_17"/>
    <property type="match status" value="1"/>
</dbReference>
<protein>
    <submittedName>
        <fullName evidence="2">Helix-turn-helix domain-containing protein</fullName>
    </submittedName>
</protein>
<reference evidence="2" key="1">
    <citation type="submission" date="2022-02" db="EMBL/GenBank/DDBJ databases">
        <title>The genome sequence of Ruegeria sp. 1NDH52C.</title>
        <authorList>
            <person name="Du J."/>
        </authorList>
    </citation>
    <scope>NUCLEOTIDE SEQUENCE</scope>
    <source>
        <strain evidence="2">1NDH52C</strain>
    </source>
</reference>
<dbReference type="SUPFAM" id="SSF46955">
    <property type="entry name" value="Putative DNA-binding domain"/>
    <property type="match status" value="1"/>
</dbReference>
<sequence length="70" mass="7940">MIKNAAVAPALQPDKFYTGKEIAALLSVHVTTLYAWMRAGKFPLPQRIGPRTVRWTGRQVIDYLSDNLPW</sequence>
<evidence type="ECO:0000313" key="3">
    <source>
        <dbReference type="Proteomes" id="UP001165279"/>
    </source>
</evidence>
<dbReference type="Proteomes" id="UP001165279">
    <property type="component" value="Unassembled WGS sequence"/>
</dbReference>
<dbReference type="RefSeq" id="WP_238903689.1">
    <property type="nucleotide sequence ID" value="NZ_JAKOEM010000001.1"/>
</dbReference>
<feature type="domain" description="Helix-turn-helix" evidence="1">
    <location>
        <begin position="16"/>
        <end position="65"/>
    </location>
</feature>
<dbReference type="InterPro" id="IPR041657">
    <property type="entry name" value="HTH_17"/>
</dbReference>
<evidence type="ECO:0000313" key="2">
    <source>
        <dbReference type="EMBL" id="MCG6556914.1"/>
    </source>
</evidence>
<dbReference type="EMBL" id="JAKOEM010000001">
    <property type="protein sequence ID" value="MCG6556914.1"/>
    <property type="molecule type" value="Genomic_DNA"/>
</dbReference>